<gene>
    <name evidence="1" type="ORF">QBO96_06470</name>
</gene>
<dbReference type="Proteomes" id="UP001244564">
    <property type="component" value="Chromosome"/>
</dbReference>
<dbReference type="InterPro" id="IPR046028">
    <property type="entry name" value="DUF5986"/>
</dbReference>
<evidence type="ECO:0000313" key="2">
    <source>
        <dbReference type="Proteomes" id="UP001244564"/>
    </source>
</evidence>
<organism evidence="1 2">
    <name type="scientific">Lysinibacillus capsici</name>
    <dbReference type="NCBI Taxonomy" id="2115968"/>
    <lineage>
        <taxon>Bacteria</taxon>
        <taxon>Bacillati</taxon>
        <taxon>Bacillota</taxon>
        <taxon>Bacilli</taxon>
        <taxon>Bacillales</taxon>
        <taxon>Bacillaceae</taxon>
        <taxon>Lysinibacillus</taxon>
    </lineage>
</organism>
<dbReference type="EMBL" id="CP122283">
    <property type="protein sequence ID" value="WGF39906.1"/>
    <property type="molecule type" value="Genomic_DNA"/>
</dbReference>
<proteinExistence type="predicted"/>
<dbReference type="Pfam" id="PF19448">
    <property type="entry name" value="DUF5986"/>
    <property type="match status" value="1"/>
</dbReference>
<evidence type="ECO:0000313" key="1">
    <source>
        <dbReference type="EMBL" id="WGF39906.1"/>
    </source>
</evidence>
<name>A0ABY8KQE7_9BACI</name>
<dbReference type="RefSeq" id="WP_279495568.1">
    <property type="nucleotide sequence ID" value="NZ_CP122283.1"/>
</dbReference>
<reference evidence="1 2" key="1">
    <citation type="submission" date="2023-04" db="EMBL/GenBank/DDBJ databases">
        <title>Genomic of Lysinibacillus capsici TSBLM.</title>
        <authorList>
            <person name="Hu X.S."/>
            <person name="Yu C.H."/>
        </authorList>
    </citation>
    <scope>NUCLEOTIDE SEQUENCE [LARGE SCALE GENOMIC DNA]</scope>
    <source>
        <strain evidence="1 2">TSBLM</strain>
    </source>
</reference>
<keyword evidence="2" id="KW-1185">Reference proteome</keyword>
<accession>A0ABY8KQE7</accession>
<protein>
    <submittedName>
        <fullName evidence="1">DUF5986 family protein</fullName>
    </submittedName>
</protein>
<sequence>MEFIKDELQMKKLVMAFSQNTENTLDEIEFNYNMGTGNFRQSGSWDLRFGRIEDSVKNKSDVAILNRERGIWKYKAILFATTGTLFVFTKEKNLDKVIKEKSNTEKIHYFHALVYLNVENVGTNVQLDLFDYYDESFELRREREVQKILMEYYSQVKQVYFIVGTERNKQIVEVKVQHFNRQFEFLKEVDLSKYISKGEYEDILLKVAKNGDKPTTKPLVGIKDGLKKRNEKQIADWKQAEKEAEFLKS</sequence>